<dbReference type="GO" id="GO:0001228">
    <property type="term" value="F:DNA-binding transcription activator activity, RNA polymerase II-specific"/>
    <property type="evidence" value="ECO:0007669"/>
    <property type="project" value="TreeGrafter"/>
</dbReference>
<dbReference type="Proteomes" id="UP000249723">
    <property type="component" value="Unassembled WGS sequence"/>
</dbReference>
<evidence type="ECO:0000256" key="3">
    <source>
        <dbReference type="ARBA" id="ARBA00023125"/>
    </source>
</evidence>
<keyword evidence="2" id="KW-0805">Transcription regulation</keyword>
<name>A0A2X0M2S9_9BASI</name>
<evidence type="ECO:0000256" key="6">
    <source>
        <dbReference type="ARBA" id="ARBA00038129"/>
    </source>
</evidence>
<dbReference type="EMBL" id="FMWP01000127">
    <property type="protein sequence ID" value="SDA03335.1"/>
    <property type="molecule type" value="Genomic_DNA"/>
</dbReference>
<protein>
    <submittedName>
        <fullName evidence="8">BZ3500_MvSof-1268-A1-R1_Chr7-1g09383 protein</fullName>
    </submittedName>
</protein>
<feature type="compositionally biased region" description="Acidic residues" evidence="7">
    <location>
        <begin position="243"/>
        <end position="259"/>
    </location>
</feature>
<evidence type="ECO:0000313" key="9">
    <source>
        <dbReference type="Proteomes" id="UP000249723"/>
    </source>
</evidence>
<proteinExistence type="inferred from homology"/>
<feature type="compositionally biased region" description="Polar residues" evidence="7">
    <location>
        <begin position="222"/>
        <end position="236"/>
    </location>
</feature>
<dbReference type="GO" id="GO:0046982">
    <property type="term" value="F:protein heterodimerization activity"/>
    <property type="evidence" value="ECO:0007669"/>
    <property type="project" value="InterPro"/>
</dbReference>
<sequence>MPRMLMSEPGTSKSMGGSDTRIDHDAYHELNLHLQQQQHEHDYVNGHGHEPRHAGHDKPERVLVRELEFKPKRASTSTKNRPRSPSPYRAHPEQSSTELEALDLTSFWQHSIDIAENVHDDFKHQALPLARIKKVMKSDPEVKAIFIQEITNRAHMVSLASRRRTLARSDVAEAVAKSDTFDFLVDVVPRDESTPLPPSASASVSAPNLGQDGTEESEAPKASTSRTTLDSFTSTLDVGAAEDAVDPEDEAGPGEDELAEGTLGVSKTNARKRASRATGKPRGRPKKRPAADTGPSHGEREAEHERARLVAEEQARHAAAMGHLQGKAAEASNPAPTPAPQMPPPNPTSHHSGHNSGMYGLSAQSMQAPPHLMGLSMGMGMGMGMPISMPMGLPTSAAGSHEEYQRWMLDQFQRSGAHNAHPFMAPGSMPWPNPFAYDSSHTFFAHTAQRE</sequence>
<keyword evidence="9" id="KW-1185">Reference proteome</keyword>
<dbReference type="OrthoDB" id="1272441at2759"/>
<accession>A0A2X0M2S9</accession>
<organism evidence="8 9">
    <name type="scientific">Microbotryum saponariae</name>
    <dbReference type="NCBI Taxonomy" id="289078"/>
    <lineage>
        <taxon>Eukaryota</taxon>
        <taxon>Fungi</taxon>
        <taxon>Dikarya</taxon>
        <taxon>Basidiomycota</taxon>
        <taxon>Pucciniomycotina</taxon>
        <taxon>Microbotryomycetes</taxon>
        <taxon>Microbotryales</taxon>
        <taxon>Microbotryaceae</taxon>
        <taxon>Microbotryum</taxon>
    </lineage>
</organism>
<dbReference type="Gene3D" id="1.10.20.10">
    <property type="entry name" value="Histone, subunit A"/>
    <property type="match status" value="2"/>
</dbReference>
<evidence type="ECO:0000313" key="8">
    <source>
        <dbReference type="EMBL" id="SDA03335.1"/>
    </source>
</evidence>
<evidence type="ECO:0000256" key="4">
    <source>
        <dbReference type="ARBA" id="ARBA00023163"/>
    </source>
</evidence>
<feature type="region of interest" description="Disordered" evidence="7">
    <location>
        <begin position="68"/>
        <end position="96"/>
    </location>
</feature>
<gene>
    <name evidence="8" type="ORF">BZ3500_MVSOF-1268-A1-R1_CHR7-1G09383</name>
</gene>
<dbReference type="SUPFAM" id="SSF47113">
    <property type="entry name" value="Histone-fold"/>
    <property type="match status" value="1"/>
</dbReference>
<evidence type="ECO:0000256" key="2">
    <source>
        <dbReference type="ARBA" id="ARBA00023015"/>
    </source>
</evidence>
<dbReference type="STRING" id="289078.A0A2X0M2S9"/>
<evidence type="ECO:0000256" key="1">
    <source>
        <dbReference type="ARBA" id="ARBA00004123"/>
    </source>
</evidence>
<comment type="similarity">
    <text evidence="6">Belongs to the NFYC/HAP5 subunit family.</text>
</comment>
<keyword evidence="4" id="KW-0804">Transcription</keyword>
<evidence type="ECO:0000256" key="7">
    <source>
        <dbReference type="SAM" id="MobiDB-lite"/>
    </source>
</evidence>
<dbReference type="PANTHER" id="PTHR10252:SF8">
    <property type="entry name" value="NUCLEAR TRANSCRIPTION FACTOR Y SUBUNIT GAMMA"/>
    <property type="match status" value="1"/>
</dbReference>
<feature type="compositionally biased region" description="Pro residues" evidence="7">
    <location>
        <begin position="335"/>
        <end position="347"/>
    </location>
</feature>
<reference evidence="9" key="1">
    <citation type="submission" date="2016-10" db="EMBL/GenBank/DDBJ databases">
        <authorList>
            <person name="Jeantristanb JTB J.-T."/>
            <person name="Ricardo R."/>
        </authorList>
    </citation>
    <scope>NUCLEOTIDE SEQUENCE [LARGE SCALE GENOMIC DNA]</scope>
</reference>
<evidence type="ECO:0000256" key="5">
    <source>
        <dbReference type="ARBA" id="ARBA00023242"/>
    </source>
</evidence>
<keyword evidence="3" id="KW-0238">DNA-binding</keyword>
<comment type="subcellular location">
    <subcellularLocation>
        <location evidence="1">Nucleus</location>
    </subcellularLocation>
</comment>
<feature type="compositionally biased region" description="Basic and acidic residues" evidence="7">
    <location>
        <begin position="297"/>
        <end position="316"/>
    </location>
</feature>
<dbReference type="PANTHER" id="PTHR10252">
    <property type="entry name" value="HISTONE-LIKE TRANSCRIPTION FACTOR CCAAT-RELATED"/>
    <property type="match status" value="1"/>
</dbReference>
<feature type="compositionally biased region" description="Basic residues" evidence="7">
    <location>
        <begin position="269"/>
        <end position="288"/>
    </location>
</feature>
<feature type="region of interest" description="Disordered" evidence="7">
    <location>
        <begin position="192"/>
        <end position="362"/>
    </location>
</feature>
<dbReference type="InterPro" id="IPR050568">
    <property type="entry name" value="Transcr_DNA_Rep_Reg"/>
</dbReference>
<dbReference type="AlphaFoldDB" id="A0A2X0M2S9"/>
<dbReference type="GO" id="GO:0016602">
    <property type="term" value="C:CCAAT-binding factor complex"/>
    <property type="evidence" value="ECO:0007669"/>
    <property type="project" value="TreeGrafter"/>
</dbReference>
<dbReference type="CDD" id="cd22908">
    <property type="entry name" value="HFD_NFYC-like"/>
    <property type="match status" value="1"/>
</dbReference>
<keyword evidence="5" id="KW-0539">Nucleus</keyword>
<dbReference type="InterPro" id="IPR009072">
    <property type="entry name" value="Histone-fold"/>
</dbReference>
<feature type="region of interest" description="Disordered" evidence="7">
    <location>
        <begin position="1"/>
        <end position="22"/>
    </location>
</feature>
<dbReference type="GO" id="GO:0000978">
    <property type="term" value="F:RNA polymerase II cis-regulatory region sequence-specific DNA binding"/>
    <property type="evidence" value="ECO:0007669"/>
    <property type="project" value="TreeGrafter"/>
</dbReference>